<evidence type="ECO:0000313" key="2">
    <source>
        <dbReference type="EMBL" id="SHF71917.1"/>
    </source>
</evidence>
<evidence type="ECO:0000259" key="1">
    <source>
        <dbReference type="Pfam" id="PF03372"/>
    </source>
</evidence>
<dbReference type="RefSeq" id="WP_073002849.1">
    <property type="nucleotide sequence ID" value="NZ_FQUM01000008.1"/>
</dbReference>
<sequence length="303" mass="34524">MKRREFFRGTALASAGLFFFRNDLIAGKPEMPERLAHKILSCNIRVALPVDDAKGLGWDARKKLCRRVIQRQNPDIICLQEVLKIQDADMREFFPGYVSFGFQGPDMDRFSEGYHGIAKNTILFSKRRYELVSEGCFWLSETPHIAGSMSWGTARARHANWVRLKDRRTQKEFRVVNIHLDHISEAAREAQMKMIVEESAQYQTDFPQILAGDFNTGFNSPVLQQAVGAGWNDSYSSVHGDSDPGFTYHAFKGEEYDGKNKGRIDFILTRGKAKTLGAQVIRDNENGFFPSDHYFISADIILK</sequence>
<dbReference type="InterPro" id="IPR050410">
    <property type="entry name" value="CCR4/nocturin_mRNA_transcr"/>
</dbReference>
<protein>
    <submittedName>
        <fullName evidence="2">Metal-dependent hydrolase, endonuclease/exonuclease/phosphatase family</fullName>
    </submittedName>
</protein>
<dbReference type="InterPro" id="IPR005135">
    <property type="entry name" value="Endo/exonuclease/phosphatase"/>
</dbReference>
<dbReference type="OrthoDB" id="9793162at2"/>
<dbReference type="CDD" id="cd09083">
    <property type="entry name" value="EEP-1"/>
    <property type="match status" value="1"/>
</dbReference>
<keyword evidence="2" id="KW-0269">Exonuclease</keyword>
<feature type="domain" description="Endonuclease/exonuclease/phosphatase" evidence="1">
    <location>
        <begin position="41"/>
        <end position="293"/>
    </location>
</feature>
<dbReference type="InterPro" id="IPR036691">
    <property type="entry name" value="Endo/exonu/phosph_ase_sf"/>
</dbReference>
<reference evidence="2 3" key="1">
    <citation type="submission" date="2016-11" db="EMBL/GenBank/DDBJ databases">
        <authorList>
            <person name="Jaros S."/>
            <person name="Januszkiewicz K."/>
            <person name="Wedrychowicz H."/>
        </authorList>
    </citation>
    <scope>NUCLEOTIDE SEQUENCE [LARGE SCALE GENOMIC DNA]</scope>
    <source>
        <strain evidence="2 3">DSM 26910</strain>
    </source>
</reference>
<evidence type="ECO:0000313" key="3">
    <source>
        <dbReference type="Proteomes" id="UP000184164"/>
    </source>
</evidence>
<dbReference type="GO" id="GO:0004519">
    <property type="term" value="F:endonuclease activity"/>
    <property type="evidence" value="ECO:0007669"/>
    <property type="project" value="UniProtKB-KW"/>
</dbReference>
<dbReference type="STRING" id="1484053.SAMN05444274_1089"/>
<gene>
    <name evidence="2" type="ORF">SAMN05444274_1089</name>
</gene>
<dbReference type="Proteomes" id="UP000184164">
    <property type="component" value="Unassembled WGS sequence"/>
</dbReference>
<dbReference type="Pfam" id="PF03372">
    <property type="entry name" value="Exo_endo_phos"/>
    <property type="match status" value="1"/>
</dbReference>
<dbReference type="EMBL" id="FQUM01000008">
    <property type="protein sequence ID" value="SHF71917.1"/>
    <property type="molecule type" value="Genomic_DNA"/>
</dbReference>
<dbReference type="SUPFAM" id="SSF56219">
    <property type="entry name" value="DNase I-like"/>
    <property type="match status" value="1"/>
</dbReference>
<keyword evidence="2" id="KW-0540">Nuclease</keyword>
<keyword evidence="2" id="KW-0378">Hydrolase</keyword>
<dbReference type="Gene3D" id="3.60.10.10">
    <property type="entry name" value="Endonuclease/exonuclease/phosphatase"/>
    <property type="match status" value="1"/>
</dbReference>
<name>A0A1M5DY36_9BACT</name>
<dbReference type="AlphaFoldDB" id="A0A1M5DY36"/>
<proteinExistence type="predicted"/>
<organism evidence="2 3">
    <name type="scientific">Mariniphaga anaerophila</name>
    <dbReference type="NCBI Taxonomy" id="1484053"/>
    <lineage>
        <taxon>Bacteria</taxon>
        <taxon>Pseudomonadati</taxon>
        <taxon>Bacteroidota</taxon>
        <taxon>Bacteroidia</taxon>
        <taxon>Marinilabiliales</taxon>
        <taxon>Prolixibacteraceae</taxon>
        <taxon>Mariniphaga</taxon>
    </lineage>
</organism>
<keyword evidence="3" id="KW-1185">Reference proteome</keyword>
<dbReference type="PANTHER" id="PTHR12121:SF36">
    <property type="entry name" value="ENDONUCLEASE_EXONUCLEASE_PHOSPHATASE DOMAIN-CONTAINING PROTEIN"/>
    <property type="match status" value="1"/>
</dbReference>
<dbReference type="PANTHER" id="PTHR12121">
    <property type="entry name" value="CARBON CATABOLITE REPRESSOR PROTEIN 4"/>
    <property type="match status" value="1"/>
</dbReference>
<accession>A0A1M5DY36</accession>
<dbReference type="GO" id="GO:0000175">
    <property type="term" value="F:3'-5'-RNA exonuclease activity"/>
    <property type="evidence" value="ECO:0007669"/>
    <property type="project" value="TreeGrafter"/>
</dbReference>
<keyword evidence="2" id="KW-0255">Endonuclease</keyword>